<evidence type="ECO:0000256" key="6">
    <source>
        <dbReference type="ARBA" id="ARBA00022660"/>
    </source>
</evidence>
<comment type="similarity">
    <text evidence="3">Belongs to the complex I NDUFA1 subunit family.</text>
</comment>
<keyword evidence="5" id="KW-0813">Transport</keyword>
<dbReference type="OrthoDB" id="1920692at2759"/>
<evidence type="ECO:0000256" key="15">
    <source>
        <dbReference type="SAM" id="Phobius"/>
    </source>
</evidence>
<gene>
    <name evidence="16" type="primary">101889099</name>
    <name evidence="18" type="synonym">LOC101889099</name>
</gene>
<evidence type="ECO:0000256" key="9">
    <source>
        <dbReference type="ARBA" id="ARBA00022982"/>
    </source>
</evidence>
<dbReference type="Pfam" id="PF15879">
    <property type="entry name" value="MWFE"/>
    <property type="match status" value="1"/>
</dbReference>
<name>A0A1I8MU19_MUSDO</name>
<reference evidence="18" key="2">
    <citation type="submission" date="2025-04" db="UniProtKB">
        <authorList>
            <consortium name="RefSeq"/>
        </authorList>
    </citation>
    <scope>IDENTIFICATION</scope>
    <source>
        <strain evidence="18">Aabys</strain>
    </source>
</reference>
<proteinExistence type="inferred from homology"/>
<dbReference type="VEuPathDB" id="VectorBase:MDOMA2_002107"/>
<evidence type="ECO:0000256" key="14">
    <source>
        <dbReference type="ARBA" id="ARBA00033255"/>
    </source>
</evidence>
<comment type="subcellular location">
    <subcellularLocation>
        <location evidence="2">Mitochondrion inner membrane</location>
        <topology evidence="2">Single-pass membrane protein</topology>
        <orientation evidence="2">Matrix side</orientation>
    </subcellularLocation>
</comment>
<sequence>MWFEVLPSAVIITVALSVPTYAMYGLQKLVLGNAYRRNLDDRFDRVMYLRDRRLTDNPYNMNGLEQITDQ</sequence>
<protein>
    <recommendedName>
        <fullName evidence="4">NADH dehydrogenase [ubiquinone] 1 alpha subcomplex subunit 1</fullName>
    </recommendedName>
    <alternativeName>
        <fullName evidence="14">Complex I-MWFE</fullName>
    </alternativeName>
    <alternativeName>
        <fullName evidence="13">NADH-ubiquinone oxidoreductase MWFE subunit</fullName>
    </alternativeName>
</protein>
<keyword evidence="9" id="KW-0249">Electron transport</keyword>
<evidence type="ECO:0000256" key="4">
    <source>
        <dbReference type="ARBA" id="ARBA00016392"/>
    </source>
</evidence>
<evidence type="ECO:0000256" key="13">
    <source>
        <dbReference type="ARBA" id="ARBA00029847"/>
    </source>
</evidence>
<dbReference type="InterPro" id="IPR017384">
    <property type="entry name" value="NADH_Ub_cplx-1_asu_su-1"/>
</dbReference>
<keyword evidence="12 15" id="KW-0472">Membrane</keyword>
<evidence type="ECO:0000313" key="17">
    <source>
        <dbReference type="Proteomes" id="UP001652621"/>
    </source>
</evidence>
<evidence type="ECO:0000313" key="18">
    <source>
        <dbReference type="RefSeq" id="XP_005174860.1"/>
    </source>
</evidence>
<feature type="transmembrane region" description="Helical" evidence="15">
    <location>
        <begin position="6"/>
        <end position="26"/>
    </location>
</feature>
<dbReference type="STRING" id="7370.A0A1I8MU19"/>
<dbReference type="eggNOG" id="ENOG502SC8B">
    <property type="taxonomic scope" value="Eukaryota"/>
</dbReference>
<evidence type="ECO:0000256" key="1">
    <source>
        <dbReference type="ARBA" id="ARBA00003195"/>
    </source>
</evidence>
<dbReference type="Proteomes" id="UP001652621">
    <property type="component" value="Unplaced"/>
</dbReference>
<keyword evidence="6" id="KW-0679">Respiratory chain</keyword>
<evidence type="ECO:0000256" key="8">
    <source>
        <dbReference type="ARBA" id="ARBA00022792"/>
    </source>
</evidence>
<evidence type="ECO:0000256" key="5">
    <source>
        <dbReference type="ARBA" id="ARBA00022448"/>
    </source>
</evidence>
<keyword evidence="8" id="KW-0999">Mitochondrion inner membrane</keyword>
<evidence type="ECO:0000256" key="3">
    <source>
        <dbReference type="ARBA" id="ARBA00009960"/>
    </source>
</evidence>
<keyword evidence="10 15" id="KW-1133">Transmembrane helix</keyword>
<keyword evidence="11" id="KW-0496">Mitochondrion</keyword>
<dbReference type="GO" id="GO:0005743">
    <property type="term" value="C:mitochondrial inner membrane"/>
    <property type="evidence" value="ECO:0007669"/>
    <property type="project" value="UniProtKB-SubCell"/>
</dbReference>
<evidence type="ECO:0000313" key="16">
    <source>
        <dbReference type="EnsemblMetazoa" id="MDOA008424-PA"/>
    </source>
</evidence>
<evidence type="ECO:0000256" key="7">
    <source>
        <dbReference type="ARBA" id="ARBA00022692"/>
    </source>
</evidence>
<keyword evidence="17" id="KW-1185">Reference proteome</keyword>
<dbReference type="EnsemblMetazoa" id="MDOA008424-RA">
    <property type="protein sequence ID" value="MDOA008424-PA"/>
    <property type="gene ID" value="MDOA008424"/>
</dbReference>
<accession>A0A1I8MU19</accession>
<dbReference type="KEGG" id="mde:101889099"/>
<organism evidence="16">
    <name type="scientific">Musca domestica</name>
    <name type="common">House fly</name>
    <dbReference type="NCBI Taxonomy" id="7370"/>
    <lineage>
        <taxon>Eukaryota</taxon>
        <taxon>Metazoa</taxon>
        <taxon>Ecdysozoa</taxon>
        <taxon>Arthropoda</taxon>
        <taxon>Hexapoda</taxon>
        <taxon>Insecta</taxon>
        <taxon>Pterygota</taxon>
        <taxon>Neoptera</taxon>
        <taxon>Endopterygota</taxon>
        <taxon>Diptera</taxon>
        <taxon>Brachycera</taxon>
        <taxon>Muscomorpha</taxon>
        <taxon>Muscoidea</taxon>
        <taxon>Muscidae</taxon>
        <taxon>Musca</taxon>
    </lineage>
</organism>
<dbReference type="PANTHER" id="PTHR17098:SF2">
    <property type="entry name" value="NADH DEHYDROGENASE [UBIQUINONE] 1 ALPHA SUBCOMPLEX SUBUNIT 1"/>
    <property type="match status" value="1"/>
</dbReference>
<keyword evidence="7 15" id="KW-0812">Transmembrane</keyword>
<comment type="function">
    <text evidence="1">Accessory subunit of the mitochondrial membrane respiratory chain NADH dehydrogenase (Complex I), that is believed not to be involved in catalysis. Complex I functions in the transfer of electrons from NADH to the respiratory chain. The immediate electron acceptor for the enzyme is believed to be ubiquinone.</text>
</comment>
<evidence type="ECO:0000256" key="2">
    <source>
        <dbReference type="ARBA" id="ARBA00004298"/>
    </source>
</evidence>
<evidence type="ECO:0000256" key="11">
    <source>
        <dbReference type="ARBA" id="ARBA00023128"/>
    </source>
</evidence>
<evidence type="ECO:0000256" key="10">
    <source>
        <dbReference type="ARBA" id="ARBA00022989"/>
    </source>
</evidence>
<dbReference type="RefSeq" id="XP_005174860.1">
    <property type="nucleotide sequence ID" value="XM_005174803.3"/>
</dbReference>
<evidence type="ECO:0000256" key="12">
    <source>
        <dbReference type="ARBA" id="ARBA00023136"/>
    </source>
</evidence>
<dbReference type="VEuPathDB" id="VectorBase:MDOA008424"/>
<reference evidence="16" key="1">
    <citation type="submission" date="2020-05" db="UniProtKB">
        <authorList>
            <consortium name="EnsemblMetazoa"/>
        </authorList>
    </citation>
    <scope>IDENTIFICATION</scope>
    <source>
        <strain evidence="16">Aabys</strain>
    </source>
</reference>
<dbReference type="PANTHER" id="PTHR17098">
    <property type="entry name" value="NADH-UBIQUINONE OXIDOREDUCTASE MWFE SUBUNIT"/>
    <property type="match status" value="1"/>
</dbReference>
<dbReference type="AlphaFoldDB" id="A0A1I8MU19"/>